<organism evidence="3 4">
    <name type="scientific">Tindallia californiensis</name>
    <dbReference type="NCBI Taxonomy" id="159292"/>
    <lineage>
        <taxon>Bacteria</taxon>
        <taxon>Bacillati</taxon>
        <taxon>Bacillota</taxon>
        <taxon>Clostridia</taxon>
        <taxon>Peptostreptococcales</taxon>
        <taxon>Tindalliaceae</taxon>
        <taxon>Tindallia</taxon>
    </lineage>
</organism>
<evidence type="ECO:0000313" key="4">
    <source>
        <dbReference type="Proteomes" id="UP000199230"/>
    </source>
</evidence>
<feature type="binding site" evidence="1">
    <location>
        <position position="137"/>
    </location>
    <ligand>
        <name>Mn(2+)</name>
        <dbReference type="ChEBI" id="CHEBI:29035"/>
        <label>2</label>
    </ligand>
</feature>
<dbReference type="STRING" id="159292.SAMN05192546_10659"/>
<reference evidence="3 4" key="1">
    <citation type="submission" date="2016-10" db="EMBL/GenBank/DDBJ databases">
        <authorList>
            <person name="de Groot N.N."/>
        </authorList>
    </citation>
    <scope>NUCLEOTIDE SEQUENCE [LARGE SCALE GENOMIC DNA]</scope>
    <source>
        <strain evidence="3 4">APO</strain>
    </source>
</reference>
<dbReference type="InterPro" id="IPR036264">
    <property type="entry name" value="Bact_exopeptidase_dim_dom"/>
</dbReference>
<dbReference type="InterPro" id="IPR002933">
    <property type="entry name" value="Peptidase_M20"/>
</dbReference>
<sequence>MEEKVIGYRREFHLYAESGWKEFRTTSRIIEILEGLGLEVKYGKEVIHIPMVMGRDAEQEISNHIERGIRQGGNSKFIEKMEGYTGAVGILKTGRPGPVIAIRFDIDANDVIERKDLEHRPTKEGFASVNEGMMHACGHDGHTAMGLGLAELLIKEKKNLTGTIKLIFQPAEEGVRGARAMVGKGLLEDVDYFLAGHLGFNLQTGFIAPKTTGFLSTTKMDAYFYGKGSHASNAPEEGKNSLLAAATAVLNIHAISPHSKGITRVNVGVMQGGIGRNVIPPAATLKIETRGETPELNDYMYDKVAGILNCAAKMYGNNVSMKKEGEALAADCDEELVDIVKEVALENKERITGVINEKYLGGSEDATFMMKSVQERGGLATYIFFGAETKAAHHNEGFDFDEAVLMKGICLYKDVILKIAGR</sequence>
<keyword evidence="1" id="KW-0479">Metal-binding</keyword>
<accession>A0A1H3P8G6</accession>
<feature type="binding site" evidence="1">
    <location>
        <position position="394"/>
    </location>
    <ligand>
        <name>Mn(2+)</name>
        <dbReference type="ChEBI" id="CHEBI:29035"/>
        <label>2</label>
    </ligand>
</feature>
<dbReference type="GO" id="GO:0046872">
    <property type="term" value="F:metal ion binding"/>
    <property type="evidence" value="ECO:0007669"/>
    <property type="project" value="UniProtKB-KW"/>
</dbReference>
<dbReference type="Gene3D" id="3.40.630.10">
    <property type="entry name" value="Zn peptidases"/>
    <property type="match status" value="2"/>
</dbReference>
<dbReference type="InterPro" id="IPR011650">
    <property type="entry name" value="Peptidase_M20_dimer"/>
</dbReference>
<dbReference type="EMBL" id="FNPV01000006">
    <property type="protein sequence ID" value="SDY97223.1"/>
    <property type="molecule type" value="Genomic_DNA"/>
</dbReference>
<feature type="binding site" evidence="1">
    <location>
        <position position="173"/>
    </location>
    <ligand>
        <name>Mn(2+)</name>
        <dbReference type="ChEBI" id="CHEBI:29035"/>
        <label>1</label>
    </ligand>
</feature>
<dbReference type="PANTHER" id="PTHR30575">
    <property type="entry name" value="PEPTIDASE M20"/>
    <property type="match status" value="1"/>
</dbReference>
<evidence type="ECO:0000256" key="1">
    <source>
        <dbReference type="PIRSR" id="PIRSR005962-1"/>
    </source>
</evidence>
<protein>
    <submittedName>
        <fullName evidence="3">Aminobenzoyl-glutamate utilization protein A</fullName>
    </submittedName>
</protein>
<dbReference type="PIRSF" id="PIRSF005962">
    <property type="entry name" value="Pept_M20D_amidohydro"/>
    <property type="match status" value="1"/>
</dbReference>
<keyword evidence="4" id="KW-1185">Reference proteome</keyword>
<dbReference type="Pfam" id="PF07687">
    <property type="entry name" value="M20_dimer"/>
    <property type="match status" value="1"/>
</dbReference>
<dbReference type="SUPFAM" id="SSF55031">
    <property type="entry name" value="Bacterial exopeptidase dimerisation domain"/>
    <property type="match status" value="1"/>
</dbReference>
<name>A0A1H3P8G6_9FIRM</name>
<dbReference type="GO" id="GO:0071713">
    <property type="term" value="F:para-aminobenzoyl-glutamate hydrolase activity"/>
    <property type="evidence" value="ECO:0007669"/>
    <property type="project" value="TreeGrafter"/>
</dbReference>
<evidence type="ECO:0000313" key="3">
    <source>
        <dbReference type="EMBL" id="SDY97223.1"/>
    </source>
</evidence>
<feature type="binding site" evidence="1">
    <location>
        <position position="197"/>
    </location>
    <ligand>
        <name>Mn(2+)</name>
        <dbReference type="ChEBI" id="CHEBI:29035"/>
        <label>2</label>
    </ligand>
</feature>
<dbReference type="GO" id="GO:0016805">
    <property type="term" value="F:dipeptidase activity"/>
    <property type="evidence" value="ECO:0007669"/>
    <property type="project" value="TreeGrafter"/>
</dbReference>
<proteinExistence type="predicted"/>
<dbReference type="SUPFAM" id="SSF53187">
    <property type="entry name" value="Zn-dependent exopeptidases"/>
    <property type="match status" value="1"/>
</dbReference>
<keyword evidence="1" id="KW-0464">Manganese</keyword>
<comment type="cofactor">
    <cofactor evidence="1">
        <name>Mn(2+)</name>
        <dbReference type="ChEBI" id="CHEBI:29035"/>
    </cofactor>
    <text evidence="1">The Mn(2+) ion enhances activity.</text>
</comment>
<feature type="binding site" evidence="1">
    <location>
        <position position="139"/>
    </location>
    <ligand>
        <name>Mn(2+)</name>
        <dbReference type="ChEBI" id="CHEBI:29035"/>
        <label>2</label>
    </ligand>
</feature>
<dbReference type="InterPro" id="IPR052030">
    <property type="entry name" value="Peptidase_M20/M20A_hydrolases"/>
</dbReference>
<dbReference type="NCBIfam" id="TIGR01891">
    <property type="entry name" value="amidohydrolases"/>
    <property type="match status" value="1"/>
</dbReference>
<dbReference type="Proteomes" id="UP000199230">
    <property type="component" value="Unassembled WGS sequence"/>
</dbReference>
<dbReference type="AlphaFoldDB" id="A0A1H3P8G6"/>
<dbReference type="GO" id="GO:0005737">
    <property type="term" value="C:cytoplasm"/>
    <property type="evidence" value="ECO:0007669"/>
    <property type="project" value="TreeGrafter"/>
</dbReference>
<dbReference type="Pfam" id="PF01546">
    <property type="entry name" value="Peptidase_M20"/>
    <property type="match status" value="1"/>
</dbReference>
<evidence type="ECO:0000259" key="2">
    <source>
        <dbReference type="Pfam" id="PF07687"/>
    </source>
</evidence>
<dbReference type="InterPro" id="IPR017439">
    <property type="entry name" value="Amidohydrolase"/>
</dbReference>
<gene>
    <name evidence="3" type="ORF">SAMN05192546_10659</name>
</gene>
<dbReference type="PANTHER" id="PTHR30575:SF3">
    <property type="entry name" value="PEPTIDASE M20 DIMERISATION DOMAIN-CONTAINING PROTEIN"/>
    <property type="match status" value="1"/>
</dbReference>
<feature type="domain" description="Peptidase M20 dimerisation" evidence="2">
    <location>
        <begin position="223"/>
        <end position="307"/>
    </location>
</feature>
<dbReference type="GO" id="GO:0046657">
    <property type="term" value="P:folic acid catabolic process"/>
    <property type="evidence" value="ECO:0007669"/>
    <property type="project" value="TreeGrafter"/>
</dbReference>